<dbReference type="Pfam" id="PF07859">
    <property type="entry name" value="Abhydrolase_3"/>
    <property type="match status" value="1"/>
</dbReference>
<organism evidence="2 3">
    <name type="scientific">Conoideocrella luteorostrata</name>
    <dbReference type="NCBI Taxonomy" id="1105319"/>
    <lineage>
        <taxon>Eukaryota</taxon>
        <taxon>Fungi</taxon>
        <taxon>Dikarya</taxon>
        <taxon>Ascomycota</taxon>
        <taxon>Pezizomycotina</taxon>
        <taxon>Sordariomycetes</taxon>
        <taxon>Hypocreomycetidae</taxon>
        <taxon>Hypocreales</taxon>
        <taxon>Clavicipitaceae</taxon>
        <taxon>Conoideocrella</taxon>
    </lineage>
</organism>
<dbReference type="SUPFAM" id="SSF53474">
    <property type="entry name" value="alpha/beta-Hydrolases"/>
    <property type="match status" value="1"/>
</dbReference>
<proteinExistence type="predicted"/>
<name>A0AAJ0CT66_9HYPO</name>
<dbReference type="AlphaFoldDB" id="A0AAJ0CT66"/>
<comment type="caution">
    <text evidence="2">The sequence shown here is derived from an EMBL/GenBank/DDBJ whole genome shotgun (WGS) entry which is preliminary data.</text>
</comment>
<reference evidence="2" key="1">
    <citation type="submission" date="2023-06" db="EMBL/GenBank/DDBJ databases">
        <title>Conoideocrella luteorostrata (Hypocreales: Clavicipitaceae), a potential biocontrol fungus for elongate hemlock scale in United States Christmas tree production areas.</title>
        <authorList>
            <person name="Barrett H."/>
            <person name="Lovett B."/>
            <person name="Macias A.M."/>
            <person name="Stajich J.E."/>
            <person name="Kasson M.T."/>
        </authorList>
    </citation>
    <scope>NUCLEOTIDE SEQUENCE</scope>
    <source>
        <strain evidence="2">ARSEF 14590</strain>
    </source>
</reference>
<feature type="domain" description="Alpha/beta hydrolase fold-3" evidence="1">
    <location>
        <begin position="83"/>
        <end position="301"/>
    </location>
</feature>
<keyword evidence="3" id="KW-1185">Reference proteome</keyword>
<dbReference type="PANTHER" id="PTHR23024:SF166">
    <property type="entry name" value="ALPHA_BETA HYDROLASE FOLD-3 DOMAIN-CONTAINING PROTEIN-RELATED"/>
    <property type="match status" value="1"/>
</dbReference>
<evidence type="ECO:0000313" key="3">
    <source>
        <dbReference type="Proteomes" id="UP001251528"/>
    </source>
</evidence>
<dbReference type="EMBL" id="JASWJB010000047">
    <property type="protein sequence ID" value="KAK2606060.1"/>
    <property type="molecule type" value="Genomic_DNA"/>
</dbReference>
<evidence type="ECO:0000259" key="1">
    <source>
        <dbReference type="Pfam" id="PF07859"/>
    </source>
</evidence>
<dbReference type="Gene3D" id="3.40.50.1820">
    <property type="entry name" value="alpha/beta hydrolase"/>
    <property type="match status" value="1"/>
</dbReference>
<dbReference type="Proteomes" id="UP001251528">
    <property type="component" value="Unassembled WGS sequence"/>
</dbReference>
<dbReference type="InterPro" id="IPR050466">
    <property type="entry name" value="Carboxylest/Gibb_receptor"/>
</dbReference>
<evidence type="ECO:0000313" key="2">
    <source>
        <dbReference type="EMBL" id="KAK2606060.1"/>
    </source>
</evidence>
<dbReference type="PANTHER" id="PTHR23024">
    <property type="entry name" value="ARYLACETAMIDE DEACETYLASE"/>
    <property type="match status" value="1"/>
</dbReference>
<accession>A0AAJ0CT66</accession>
<gene>
    <name evidence="2" type="ORF">QQS21_003578</name>
</gene>
<protein>
    <recommendedName>
        <fullName evidence="1">Alpha/beta hydrolase fold-3 domain-containing protein</fullName>
    </recommendedName>
</protein>
<dbReference type="InterPro" id="IPR029058">
    <property type="entry name" value="AB_hydrolase_fold"/>
</dbReference>
<dbReference type="InterPro" id="IPR013094">
    <property type="entry name" value="AB_hydrolase_3"/>
</dbReference>
<sequence>MQKEAISENWLEYEKLHGGRFCFHGSAEEIIQQVEQLVAKLTPPKPSTVATDLQIEHVTVGGVPTRIYRPILAQPNSSLPLCLFSHGGGFIAGSLDSEDGLCQWIARTTPCVVMSIDYRLGPTHKLPAMVEDVVSVFEVVSFSMQYPEELNIDISQARRPENGFVTEQTDIFAMGGSAGGALSFALANYACKDRQKHSNSLKGISGVVALAPVTVHPDNVPVQYRDMYTSYEETASDIPIMDAKAMWTYFEAVDAVPTDSSIFTILSPRLQHFPPTYIITCGVDPLRDDGIAMAKALQNAGYE</sequence>
<dbReference type="GO" id="GO:0016787">
    <property type="term" value="F:hydrolase activity"/>
    <property type="evidence" value="ECO:0007669"/>
    <property type="project" value="InterPro"/>
</dbReference>